<feature type="transmembrane region" description="Helical" evidence="1">
    <location>
        <begin position="114"/>
        <end position="134"/>
    </location>
</feature>
<dbReference type="AlphaFoldDB" id="A0A9E5JP00"/>
<accession>A0A9E5JP00</accession>
<proteinExistence type="predicted"/>
<name>A0A9E5JP00_9MICO</name>
<dbReference type="EMBL" id="VIKT02000009">
    <property type="protein sequence ID" value="NHF62952.1"/>
    <property type="molecule type" value="Genomic_DNA"/>
</dbReference>
<keyword evidence="3" id="KW-1185">Reference proteome</keyword>
<dbReference type="OrthoDB" id="5117309at2"/>
<feature type="transmembrane region" description="Helical" evidence="1">
    <location>
        <begin position="45"/>
        <end position="69"/>
    </location>
</feature>
<sequence>MTTTPPRSSAAPVLRLSLLYGAALFAAIAVVGSVVGALVSELPGLLSALIGAGMGFVFLAVTAASILLADRITKGDLLSPVFFALVLGAWLLKFVVFLVLVFTLREASFVDPVVLFVTLVIAVLGGLVTDLVAVSRGRVPYVSDITLPGSS</sequence>
<dbReference type="RefSeq" id="WP_152583444.1">
    <property type="nucleotide sequence ID" value="NZ_JAVJPO010000004.1"/>
</dbReference>
<comment type="caution">
    <text evidence="2">The sequence shown here is derived from an EMBL/GenBank/DDBJ whole genome shotgun (WGS) entry which is preliminary data.</text>
</comment>
<feature type="transmembrane region" description="Helical" evidence="1">
    <location>
        <begin position="81"/>
        <end position="102"/>
    </location>
</feature>
<keyword evidence="1" id="KW-0472">Membrane</keyword>
<evidence type="ECO:0000313" key="2">
    <source>
        <dbReference type="EMBL" id="NHF62952.1"/>
    </source>
</evidence>
<protein>
    <recommendedName>
        <fullName evidence="4">ATP synthase protein I</fullName>
    </recommendedName>
</protein>
<gene>
    <name evidence="2" type="ORF">FK219_006830</name>
</gene>
<dbReference type="Proteomes" id="UP000818266">
    <property type="component" value="Unassembled WGS sequence"/>
</dbReference>
<feature type="transmembrane region" description="Helical" evidence="1">
    <location>
        <begin position="12"/>
        <end position="39"/>
    </location>
</feature>
<evidence type="ECO:0000256" key="1">
    <source>
        <dbReference type="SAM" id="Phobius"/>
    </source>
</evidence>
<reference evidence="2 3" key="1">
    <citation type="submission" date="2020-03" db="EMBL/GenBank/DDBJ databases">
        <title>Chryseoglobus sp. isolated from a deep-sea seamount.</title>
        <authorList>
            <person name="Zhang D.-C."/>
        </authorList>
    </citation>
    <scope>NUCLEOTIDE SEQUENCE [LARGE SCALE GENOMIC DNA]</scope>
    <source>
        <strain evidence="2 3">KN1116</strain>
    </source>
</reference>
<evidence type="ECO:0008006" key="4">
    <source>
        <dbReference type="Google" id="ProtNLM"/>
    </source>
</evidence>
<keyword evidence="1" id="KW-0812">Transmembrane</keyword>
<organism evidence="2 3">
    <name type="scientific">Microcella pacifica</name>
    <dbReference type="NCBI Taxonomy" id="2591847"/>
    <lineage>
        <taxon>Bacteria</taxon>
        <taxon>Bacillati</taxon>
        <taxon>Actinomycetota</taxon>
        <taxon>Actinomycetes</taxon>
        <taxon>Micrococcales</taxon>
        <taxon>Microbacteriaceae</taxon>
        <taxon>Microcella</taxon>
    </lineage>
</organism>
<keyword evidence="1" id="KW-1133">Transmembrane helix</keyword>
<evidence type="ECO:0000313" key="3">
    <source>
        <dbReference type="Proteomes" id="UP000818266"/>
    </source>
</evidence>